<keyword evidence="1 4" id="KW-0378">Hydrolase</keyword>
<dbReference type="PANTHER" id="PTHR14226:SF78">
    <property type="entry name" value="SLR0060 PROTEIN"/>
    <property type="match status" value="1"/>
</dbReference>
<accession>A0A3S0LNX3</accession>
<dbReference type="Proteomes" id="UP000279908">
    <property type="component" value="Unassembled WGS sequence"/>
</dbReference>
<evidence type="ECO:0000256" key="1">
    <source>
        <dbReference type="ARBA" id="ARBA00022801"/>
    </source>
</evidence>
<keyword evidence="3 4" id="KW-0443">Lipid metabolism</keyword>
<dbReference type="AlphaFoldDB" id="A0A3S0LNX3"/>
<dbReference type="InterPro" id="IPR016035">
    <property type="entry name" value="Acyl_Trfase/lysoPLipase"/>
</dbReference>
<evidence type="ECO:0000256" key="4">
    <source>
        <dbReference type="PROSITE-ProRule" id="PRU01161"/>
    </source>
</evidence>
<dbReference type="RefSeq" id="WP_011889614.1">
    <property type="nucleotide sequence ID" value="NZ_CP041698.1"/>
</dbReference>
<feature type="active site" description="Nucleophile" evidence="4">
    <location>
        <position position="42"/>
    </location>
</feature>
<dbReference type="GO" id="GO:0016042">
    <property type="term" value="P:lipid catabolic process"/>
    <property type="evidence" value="ECO:0007669"/>
    <property type="project" value="UniProtKB-UniRule"/>
</dbReference>
<evidence type="ECO:0000313" key="11">
    <source>
        <dbReference type="Proteomes" id="UP000327458"/>
    </source>
</evidence>
<dbReference type="EMBL" id="WUBZ01000021">
    <property type="protein sequence ID" value="MWV54793.1"/>
    <property type="molecule type" value="Genomic_DNA"/>
</dbReference>
<name>A0A3S0LNX3_CHLPH</name>
<evidence type="ECO:0000313" key="7">
    <source>
        <dbReference type="EMBL" id="KAA6233321.1"/>
    </source>
</evidence>
<keyword evidence="2 4" id="KW-0442">Lipid degradation</keyword>
<feature type="short sequence motif" description="GXSXG" evidence="4">
    <location>
        <begin position="40"/>
        <end position="44"/>
    </location>
</feature>
<comment type="caution">
    <text evidence="9">The sequence shown here is derived from an EMBL/GenBank/DDBJ whole genome shotgun (WGS) entry which is preliminary data.</text>
</comment>
<dbReference type="EMBL" id="VMRG01000001">
    <property type="protein sequence ID" value="KAA6233321.1"/>
    <property type="molecule type" value="Genomic_DNA"/>
</dbReference>
<gene>
    <name evidence="9" type="ORF">EKD02_08895</name>
    <name evidence="7" type="ORF">FP507_01935</name>
    <name evidence="8" type="ORF">GJ685_06900</name>
</gene>
<reference evidence="7 11" key="2">
    <citation type="submission" date="2019-07" db="EMBL/GenBank/DDBJ databases">
        <title>Draft genome Sequence of Chlorobium phaeovibrioides sp. strain PhvTcv-s14, from the Phylum Chlorobi.</title>
        <authorList>
            <person name="Babenko V."/>
            <person name="Boldyreva D."/>
            <person name="Kanygina A."/>
            <person name="Selezneva O."/>
            <person name="Akopiyan T."/>
            <person name="Lunina O."/>
        </authorList>
    </citation>
    <scope>NUCLEOTIDE SEQUENCE [LARGE SCALE GENOMIC DNA]</scope>
    <source>
        <strain evidence="7 11">GrTcv12</strain>
    </source>
</reference>
<organism evidence="9 10">
    <name type="scientific">Chlorobium phaeovibrioides</name>
    <dbReference type="NCBI Taxonomy" id="1094"/>
    <lineage>
        <taxon>Bacteria</taxon>
        <taxon>Pseudomonadati</taxon>
        <taxon>Chlorobiota</taxon>
        <taxon>Chlorobiia</taxon>
        <taxon>Chlorobiales</taxon>
        <taxon>Chlorobiaceae</taxon>
        <taxon>Chlorobium/Pelodictyon group</taxon>
        <taxon>Chlorobium</taxon>
    </lineage>
</organism>
<dbReference type="Proteomes" id="UP000489351">
    <property type="component" value="Unassembled WGS sequence"/>
</dbReference>
<keyword evidence="5" id="KW-0472">Membrane</keyword>
<dbReference type="Pfam" id="PF01734">
    <property type="entry name" value="Patatin"/>
    <property type="match status" value="1"/>
</dbReference>
<evidence type="ECO:0000259" key="6">
    <source>
        <dbReference type="PROSITE" id="PS51635"/>
    </source>
</evidence>
<evidence type="ECO:0000256" key="3">
    <source>
        <dbReference type="ARBA" id="ARBA00023098"/>
    </source>
</evidence>
<evidence type="ECO:0000313" key="12">
    <source>
        <dbReference type="Proteomes" id="UP000489351"/>
    </source>
</evidence>
<dbReference type="PROSITE" id="PS51635">
    <property type="entry name" value="PNPLA"/>
    <property type="match status" value="1"/>
</dbReference>
<keyword evidence="12" id="KW-1185">Reference proteome</keyword>
<dbReference type="InterPro" id="IPR002641">
    <property type="entry name" value="PNPLA_dom"/>
</dbReference>
<dbReference type="InterPro" id="IPR050301">
    <property type="entry name" value="NTE"/>
</dbReference>
<keyword evidence="5" id="KW-0812">Transmembrane</keyword>
<reference evidence="9 10" key="1">
    <citation type="submission" date="2018-12" db="EMBL/GenBank/DDBJ databases">
        <authorList>
            <person name="Lunina O.N."/>
            <person name="Grouzdev D.S."/>
            <person name="Gorlenko V.M."/>
            <person name="Savvichev A.S."/>
        </authorList>
    </citation>
    <scope>NUCLEOTIDE SEQUENCE [LARGE SCALE GENOMIC DNA]</scope>
    <source>
        <strain evidence="9 10">BrKhr-17</strain>
    </source>
</reference>
<dbReference type="Proteomes" id="UP000327458">
    <property type="component" value="Unassembled WGS sequence"/>
</dbReference>
<keyword evidence="5" id="KW-1133">Transmembrane helix</keyword>
<dbReference type="OMA" id="IGKYHFV"/>
<dbReference type="CDD" id="cd07205">
    <property type="entry name" value="Pat_PNPLA6_PNPLA7_NTE1_like"/>
    <property type="match status" value="1"/>
</dbReference>
<evidence type="ECO:0000256" key="2">
    <source>
        <dbReference type="ARBA" id="ARBA00022963"/>
    </source>
</evidence>
<proteinExistence type="predicted"/>
<evidence type="ECO:0000313" key="10">
    <source>
        <dbReference type="Proteomes" id="UP000279908"/>
    </source>
</evidence>
<reference evidence="8 12" key="3">
    <citation type="submission" date="2019-11" db="EMBL/GenBank/DDBJ databases">
        <title>Green- and brown-colored morphotypes of Chlorobia in the stratified aquatic ecosystems of Kandalaksha Gulf (White Sea): A model for study of the accessory genome evolution.</title>
        <authorList>
            <person name="Grouzdev D.S."/>
        </authorList>
    </citation>
    <scope>NUCLEOTIDE SEQUENCE [LARGE SCALE GENOMIC DNA]</scope>
    <source>
        <strain evidence="8 12">ZM</strain>
    </source>
</reference>
<feature type="active site" description="Proton acceptor" evidence="4">
    <location>
        <position position="154"/>
    </location>
</feature>
<dbReference type="EMBL" id="RXYK01000017">
    <property type="protein sequence ID" value="RTY35962.1"/>
    <property type="molecule type" value="Genomic_DNA"/>
</dbReference>
<comment type="caution">
    <text evidence="4">Lacks conserved residue(s) required for the propagation of feature annotation.</text>
</comment>
<dbReference type="Gene3D" id="3.40.1090.10">
    <property type="entry name" value="Cytosolic phospholipase A2 catalytic domain"/>
    <property type="match status" value="2"/>
</dbReference>
<dbReference type="GO" id="GO:0016787">
    <property type="term" value="F:hydrolase activity"/>
    <property type="evidence" value="ECO:0007669"/>
    <property type="project" value="UniProtKB-UniRule"/>
</dbReference>
<evidence type="ECO:0000256" key="5">
    <source>
        <dbReference type="SAM" id="Phobius"/>
    </source>
</evidence>
<feature type="domain" description="PNPLA" evidence="6">
    <location>
        <begin position="9"/>
        <end position="167"/>
    </location>
</feature>
<evidence type="ECO:0000313" key="9">
    <source>
        <dbReference type="EMBL" id="RTY35962.1"/>
    </source>
</evidence>
<feature type="transmembrane region" description="Helical" evidence="5">
    <location>
        <begin position="32"/>
        <end position="53"/>
    </location>
</feature>
<sequence length="251" mass="26112">MKQGLTPGLALGGGAVLGAAHLGVLRACEELAIVPAMISGTSIGSFVAALMAFGKSWQEIVKVVTELDWLDLSGPSISQFGLLSNKKFGSVVNDLLGHKNIEDAAIPLAIVATDISSGKKVVLEKGDVAIAVMASSCIPGLFRPVDFEGALLVDGVLMENVPVSPLVEHGCSPVVCVDLLARHAFSRPENIAGLLLNSFYSAITNTTRLQTAAADLCIAPDLSAFNLVDMAQIPAIIEAGYREAIKALSSF</sequence>
<evidence type="ECO:0000313" key="8">
    <source>
        <dbReference type="EMBL" id="MWV54793.1"/>
    </source>
</evidence>
<dbReference type="SUPFAM" id="SSF52151">
    <property type="entry name" value="FabD/lysophospholipase-like"/>
    <property type="match status" value="1"/>
</dbReference>
<protein>
    <submittedName>
        <fullName evidence="7 9">Patatin</fullName>
    </submittedName>
</protein>
<dbReference type="PANTHER" id="PTHR14226">
    <property type="entry name" value="NEUROPATHY TARGET ESTERASE/SWISS CHEESE D.MELANOGASTER"/>
    <property type="match status" value="1"/>
</dbReference>